<evidence type="ECO:0008006" key="4">
    <source>
        <dbReference type="Google" id="ProtNLM"/>
    </source>
</evidence>
<organism evidence="2 3">
    <name type="scientific">Paenibacillus thailandensis</name>
    <dbReference type="NCBI Taxonomy" id="393250"/>
    <lineage>
        <taxon>Bacteria</taxon>
        <taxon>Bacillati</taxon>
        <taxon>Bacillota</taxon>
        <taxon>Bacilli</taxon>
        <taxon>Bacillales</taxon>
        <taxon>Paenibacillaceae</taxon>
        <taxon>Paenibacillus</taxon>
    </lineage>
</organism>
<dbReference type="RefSeq" id="WP_379268891.1">
    <property type="nucleotide sequence ID" value="NZ_JBHUGT010000050.1"/>
</dbReference>
<evidence type="ECO:0000313" key="3">
    <source>
        <dbReference type="Proteomes" id="UP001597493"/>
    </source>
</evidence>
<dbReference type="Proteomes" id="UP001597493">
    <property type="component" value="Unassembled WGS sequence"/>
</dbReference>
<feature type="transmembrane region" description="Helical" evidence="1">
    <location>
        <begin position="6"/>
        <end position="26"/>
    </location>
</feature>
<protein>
    <recommendedName>
        <fullName evidence="4">DUF2269 family protein</fullName>
    </recommendedName>
</protein>
<gene>
    <name evidence="2" type="ORF">ACFSW5_01335</name>
</gene>
<keyword evidence="1" id="KW-0812">Transmembrane</keyword>
<keyword evidence="3" id="KW-1185">Reference proteome</keyword>
<feature type="transmembrane region" description="Helical" evidence="1">
    <location>
        <begin position="72"/>
        <end position="93"/>
    </location>
</feature>
<name>A0ABW5QRB2_9BACL</name>
<keyword evidence="1" id="KW-0472">Membrane</keyword>
<evidence type="ECO:0000256" key="1">
    <source>
        <dbReference type="SAM" id="Phobius"/>
    </source>
</evidence>
<sequence length="141" mass="15274">MNEVFWFLHLLGAVGMGFYIVLPIMIGRASKLAGAGQQGLAEGLAVANRIVQYCLIIQLLTGGYLISQSDYSVFWIVLVIVLFLAIAAFSGIISKPLKQVVSSIQAGQSATAFIGKARLLSLIVLVLYIIVIYFMAFPIYA</sequence>
<dbReference type="EMBL" id="JBHUMY010000001">
    <property type="protein sequence ID" value="MFD2658902.1"/>
    <property type="molecule type" value="Genomic_DNA"/>
</dbReference>
<evidence type="ECO:0000313" key="2">
    <source>
        <dbReference type="EMBL" id="MFD2658902.1"/>
    </source>
</evidence>
<comment type="caution">
    <text evidence="2">The sequence shown here is derived from an EMBL/GenBank/DDBJ whole genome shotgun (WGS) entry which is preliminary data.</text>
</comment>
<accession>A0ABW5QRB2</accession>
<keyword evidence="1" id="KW-1133">Transmembrane helix</keyword>
<feature type="transmembrane region" description="Helical" evidence="1">
    <location>
        <begin position="119"/>
        <end position="140"/>
    </location>
</feature>
<reference evidence="3" key="1">
    <citation type="journal article" date="2019" name="Int. J. Syst. Evol. Microbiol.">
        <title>The Global Catalogue of Microorganisms (GCM) 10K type strain sequencing project: providing services to taxonomists for standard genome sequencing and annotation.</title>
        <authorList>
            <consortium name="The Broad Institute Genomics Platform"/>
            <consortium name="The Broad Institute Genome Sequencing Center for Infectious Disease"/>
            <person name="Wu L."/>
            <person name="Ma J."/>
        </authorList>
    </citation>
    <scope>NUCLEOTIDE SEQUENCE [LARGE SCALE GENOMIC DNA]</scope>
    <source>
        <strain evidence="3">TISTR 1827</strain>
    </source>
</reference>
<proteinExistence type="predicted"/>